<dbReference type="OrthoDB" id="292268at2"/>
<name>A0A5B9QLA0_9BACT</name>
<dbReference type="AlphaFoldDB" id="A0A5B9QLA0"/>
<protein>
    <recommendedName>
        <fullName evidence="4">ParB/Sulfiredoxin domain-containing protein</fullName>
    </recommendedName>
</protein>
<dbReference type="EMBL" id="CP042913">
    <property type="protein sequence ID" value="QEG37836.1"/>
    <property type="molecule type" value="Genomic_DNA"/>
</dbReference>
<proteinExistence type="predicted"/>
<dbReference type="InterPro" id="IPR036086">
    <property type="entry name" value="ParB/Sulfiredoxin_sf"/>
</dbReference>
<dbReference type="KEGG" id="bgok:Pr1d_51840"/>
<feature type="coiled-coil region" evidence="1">
    <location>
        <begin position="120"/>
        <end position="147"/>
    </location>
</feature>
<dbReference type="RefSeq" id="WP_148076012.1">
    <property type="nucleotide sequence ID" value="NZ_CP042913.1"/>
</dbReference>
<keyword evidence="1" id="KW-0175">Coiled coil</keyword>
<sequence>MQIRDRIQELRRVRASELVPNIRNWRTHPVAQRNAMRGILAEVGYADALLARELPDGRLEIIDGHLRAETTPDALVPVLVLDVDEAETIKILLTHDPLTALAETDEEQLHDLIELCDFNNPQLVAMVAELEAEMQQVEEDLDAVAERPEPPIPTAYQVVVECKDEEQQQEVYEFVNGQCYRCRVVTL</sequence>
<gene>
    <name evidence="2" type="ORF">Pr1d_51840</name>
</gene>
<dbReference type="SUPFAM" id="SSF110849">
    <property type="entry name" value="ParB/Sulfiredoxin"/>
    <property type="match status" value="1"/>
</dbReference>
<evidence type="ECO:0000313" key="2">
    <source>
        <dbReference type="EMBL" id="QEG37836.1"/>
    </source>
</evidence>
<reference evidence="2 3" key="1">
    <citation type="submission" date="2019-08" db="EMBL/GenBank/DDBJ databases">
        <title>Deep-cultivation of Planctomycetes and their phenomic and genomic characterization uncovers novel biology.</title>
        <authorList>
            <person name="Wiegand S."/>
            <person name="Jogler M."/>
            <person name="Boedeker C."/>
            <person name="Pinto D."/>
            <person name="Vollmers J."/>
            <person name="Rivas-Marin E."/>
            <person name="Kohn T."/>
            <person name="Peeters S.H."/>
            <person name="Heuer A."/>
            <person name="Rast P."/>
            <person name="Oberbeckmann S."/>
            <person name="Bunk B."/>
            <person name="Jeske O."/>
            <person name="Meyerdierks A."/>
            <person name="Storesund J.E."/>
            <person name="Kallscheuer N."/>
            <person name="Luecker S."/>
            <person name="Lage O.M."/>
            <person name="Pohl T."/>
            <person name="Merkel B.J."/>
            <person name="Hornburger P."/>
            <person name="Mueller R.-W."/>
            <person name="Bruemmer F."/>
            <person name="Labrenz M."/>
            <person name="Spormann A.M."/>
            <person name="Op den Camp H."/>
            <person name="Overmann J."/>
            <person name="Amann R."/>
            <person name="Jetten M.S.M."/>
            <person name="Mascher T."/>
            <person name="Medema M.H."/>
            <person name="Devos D.P."/>
            <person name="Kaster A.-K."/>
            <person name="Ovreas L."/>
            <person name="Rohde M."/>
            <person name="Galperin M.Y."/>
            <person name="Jogler C."/>
        </authorList>
    </citation>
    <scope>NUCLEOTIDE SEQUENCE [LARGE SCALE GENOMIC DNA]</scope>
    <source>
        <strain evidence="2 3">Pr1d</strain>
    </source>
</reference>
<accession>A0A5B9QLA0</accession>
<organism evidence="2 3">
    <name type="scientific">Bythopirellula goksoeyrii</name>
    <dbReference type="NCBI Taxonomy" id="1400387"/>
    <lineage>
        <taxon>Bacteria</taxon>
        <taxon>Pseudomonadati</taxon>
        <taxon>Planctomycetota</taxon>
        <taxon>Planctomycetia</taxon>
        <taxon>Pirellulales</taxon>
        <taxon>Lacipirellulaceae</taxon>
        <taxon>Bythopirellula</taxon>
    </lineage>
</organism>
<evidence type="ECO:0000313" key="3">
    <source>
        <dbReference type="Proteomes" id="UP000323917"/>
    </source>
</evidence>
<evidence type="ECO:0000256" key="1">
    <source>
        <dbReference type="SAM" id="Coils"/>
    </source>
</evidence>
<dbReference type="Proteomes" id="UP000323917">
    <property type="component" value="Chromosome"/>
</dbReference>
<evidence type="ECO:0008006" key="4">
    <source>
        <dbReference type="Google" id="ProtNLM"/>
    </source>
</evidence>
<keyword evidence="3" id="KW-1185">Reference proteome</keyword>